<evidence type="ECO:0000313" key="1">
    <source>
        <dbReference type="EMBL" id="MFG6443598.1"/>
    </source>
</evidence>
<evidence type="ECO:0008006" key="3">
    <source>
        <dbReference type="Google" id="ProtNLM"/>
    </source>
</evidence>
<feature type="non-terminal residue" evidence="1">
    <location>
        <position position="260"/>
    </location>
</feature>
<dbReference type="EMBL" id="JBIGHW010000057">
    <property type="protein sequence ID" value="MFG6443598.1"/>
    <property type="molecule type" value="Genomic_DNA"/>
</dbReference>
<organism evidence="1 2">
    <name type="scientific">Pelomonas margarita</name>
    <dbReference type="NCBI Taxonomy" id="3299031"/>
    <lineage>
        <taxon>Bacteria</taxon>
        <taxon>Pseudomonadati</taxon>
        <taxon>Pseudomonadota</taxon>
        <taxon>Betaproteobacteria</taxon>
        <taxon>Burkholderiales</taxon>
        <taxon>Sphaerotilaceae</taxon>
        <taxon>Roseateles</taxon>
    </lineage>
</organism>
<dbReference type="InterPro" id="IPR013783">
    <property type="entry name" value="Ig-like_fold"/>
</dbReference>
<dbReference type="Proteomes" id="UP001606301">
    <property type="component" value="Unassembled WGS sequence"/>
</dbReference>
<dbReference type="Gene3D" id="2.60.40.10">
    <property type="entry name" value="Immunoglobulins"/>
    <property type="match status" value="2"/>
</dbReference>
<evidence type="ECO:0000313" key="2">
    <source>
        <dbReference type="Proteomes" id="UP001606301"/>
    </source>
</evidence>
<gene>
    <name evidence="1" type="ORF">ACG0Z3_23210</name>
</gene>
<reference evidence="1 2" key="1">
    <citation type="submission" date="2024-08" db="EMBL/GenBank/DDBJ databases">
        <authorList>
            <person name="Lu H."/>
        </authorList>
    </citation>
    <scope>NUCLEOTIDE SEQUENCE [LARGE SCALE GENOMIC DNA]</scope>
    <source>
        <strain evidence="1 2">LKC17W</strain>
    </source>
</reference>
<sequence>RTISFSDGQDNGAAGWTYTVDYGDGTVINGSTATPSIELNHLYADGDATHAVVVTVTDVAGESFSDGFNVTVSNTAPSAPVSGAANVAEGVAFTLSVGAVVDPGQDTITGYSIAWGDGTTVTYTPAEWQAAAGSFSHVYADGAAAPVITVSATDEDGSFVLGTHSLSVSNANPGLSLAGAATTNEGASYSLAITGSDVAADTLSYSIDWGDGSPAQVVTAAQLATLGGSVGHVFADDQDGAVNTTPRTITVTASDEDGGS</sequence>
<comment type="caution">
    <text evidence="1">The sequence shown here is derived from an EMBL/GenBank/DDBJ whole genome shotgun (WGS) entry which is preliminary data.</text>
</comment>
<protein>
    <recommendedName>
        <fullName evidence="3">PKD domain-containing protein</fullName>
    </recommendedName>
</protein>
<dbReference type="RefSeq" id="WP_394402425.1">
    <property type="nucleotide sequence ID" value="NZ_JBIGHW010000057.1"/>
</dbReference>
<keyword evidence="2" id="KW-1185">Reference proteome</keyword>
<name>A0ABW7FQH1_9BURK</name>
<proteinExistence type="predicted"/>
<feature type="non-terminal residue" evidence="1">
    <location>
        <position position="1"/>
    </location>
</feature>
<accession>A0ABW7FQH1</accession>